<dbReference type="AlphaFoldDB" id="Q2W4X9"/>
<dbReference type="SFLD" id="SFLDG01387">
    <property type="entry name" value="BtrN-like_SPASM_domain_contain"/>
    <property type="match status" value="1"/>
</dbReference>
<dbReference type="InterPro" id="IPR023885">
    <property type="entry name" value="4Fe4S-binding_SPASM_dom"/>
</dbReference>
<keyword evidence="3" id="KW-0949">S-adenosyl-L-methionine</keyword>
<dbReference type="CDD" id="cd21109">
    <property type="entry name" value="SPASM"/>
    <property type="match status" value="1"/>
</dbReference>
<keyword evidence="5" id="KW-0408">Iron</keyword>
<dbReference type="Pfam" id="PF14559">
    <property type="entry name" value="TPR_19"/>
    <property type="match status" value="1"/>
</dbReference>
<evidence type="ECO:0000259" key="8">
    <source>
        <dbReference type="Pfam" id="PF13186"/>
    </source>
</evidence>
<organism evidence="9 10">
    <name type="scientific">Paramagnetospirillum magneticum (strain ATCC 700264 / AMB-1)</name>
    <name type="common">Magnetospirillum magneticum</name>
    <dbReference type="NCBI Taxonomy" id="342108"/>
    <lineage>
        <taxon>Bacteria</taxon>
        <taxon>Pseudomonadati</taxon>
        <taxon>Pseudomonadota</taxon>
        <taxon>Alphaproteobacteria</taxon>
        <taxon>Rhodospirillales</taxon>
        <taxon>Magnetospirillaceae</taxon>
        <taxon>Paramagnetospirillum</taxon>
    </lineage>
</organism>
<dbReference type="InterPro" id="IPR034391">
    <property type="entry name" value="AdoMet-like_SPASM_containing"/>
</dbReference>
<dbReference type="Gene3D" id="1.25.40.10">
    <property type="entry name" value="Tetratricopeptide repeat domain"/>
    <property type="match status" value="1"/>
</dbReference>
<evidence type="ECO:0000256" key="4">
    <source>
        <dbReference type="ARBA" id="ARBA00022723"/>
    </source>
</evidence>
<dbReference type="PROSITE" id="PS01305">
    <property type="entry name" value="MOAA_NIFB_PQQE"/>
    <property type="match status" value="1"/>
</dbReference>
<keyword evidence="10" id="KW-1185">Reference proteome</keyword>
<dbReference type="InterPro" id="IPR058240">
    <property type="entry name" value="rSAM_sf"/>
</dbReference>
<keyword evidence="6" id="KW-0411">Iron-sulfur</keyword>
<dbReference type="SFLD" id="SFLDS00029">
    <property type="entry name" value="Radical_SAM"/>
    <property type="match status" value="1"/>
</dbReference>
<sequence>MLVSPVMKPPKKKIKPVDPAHALAQALRLADGQLLDEAIAALAKADGHPECDYRRAGLLLMRQRPTEAEALFRRVLSAVPGHLDTMVGLAGALVEQGRPAESLPLLEAAALVQPQSGRIHYLLGIALDEAGRGAEAAPHLAKARALIIAPAERRQLVPYELYVQLSRRCNLRCTMCGWEIWKDNSGFMEDAVFERVIAEGKACGIKTMHILAGQGEPFLHPRVFEMLERAVAEGFQVGIVTNGTPFTPDKIARLAKVGLAYLQFSFAGWDAESYEGVYVGSKFERTMVNLKAIHKALKDTPTRFAVKAVALGDWQDNLRRTKAFLASQGITDVWTVPANNFGGSVQCGTFHESHGVWSLKNIGPHRLMPCRLFLKAVGVFCDGTVTACGCYDSNAQLKIGNIMEQGLGDIRRGPAYGAILEAFRRGDVRHVPMCGKCDDPFG</sequence>
<protein>
    <submittedName>
        <fullName evidence="9">Predicted Fe-S oxidoreductase</fullName>
    </submittedName>
</protein>
<dbReference type="InterPro" id="IPR011990">
    <property type="entry name" value="TPR-like_helical_dom_sf"/>
</dbReference>
<dbReference type="InterPro" id="IPR013785">
    <property type="entry name" value="Aldolase_TIM"/>
</dbReference>
<evidence type="ECO:0000256" key="1">
    <source>
        <dbReference type="ARBA" id="ARBA00001966"/>
    </source>
</evidence>
<dbReference type="GO" id="GO:0046872">
    <property type="term" value="F:metal ion binding"/>
    <property type="evidence" value="ECO:0007669"/>
    <property type="project" value="UniProtKB-KW"/>
</dbReference>
<reference evidence="9 10" key="1">
    <citation type="journal article" date="2005" name="DNA Res.">
        <title>Complete genome sequence of the facultative anaerobic magnetotactic bacterium Magnetospirillum sp. strain AMB-1.</title>
        <authorList>
            <person name="Matsunaga T."/>
            <person name="Okamura Y."/>
            <person name="Fukuda Y."/>
            <person name="Wahyudi A.T."/>
            <person name="Murase Y."/>
            <person name="Takeyama H."/>
        </authorList>
    </citation>
    <scope>NUCLEOTIDE SEQUENCE [LARGE SCALE GENOMIC DNA]</scope>
    <source>
        <strain evidence="10">ATCC 700264 / AMB-1</strain>
    </source>
</reference>
<dbReference type="SUPFAM" id="SSF102114">
    <property type="entry name" value="Radical SAM enzymes"/>
    <property type="match status" value="1"/>
</dbReference>
<dbReference type="GO" id="GO:0003824">
    <property type="term" value="F:catalytic activity"/>
    <property type="evidence" value="ECO:0007669"/>
    <property type="project" value="InterPro"/>
</dbReference>
<dbReference type="GO" id="GO:0051539">
    <property type="term" value="F:4 iron, 4 sulfur cluster binding"/>
    <property type="evidence" value="ECO:0007669"/>
    <property type="project" value="UniProtKB-KW"/>
</dbReference>
<dbReference type="Pfam" id="PF04055">
    <property type="entry name" value="Radical_SAM"/>
    <property type="match status" value="1"/>
</dbReference>
<dbReference type="STRING" id="342108.amb2292"/>
<gene>
    <name evidence="9" type="ordered locus">amb2292</name>
</gene>
<dbReference type="Pfam" id="PF13186">
    <property type="entry name" value="SPASM"/>
    <property type="match status" value="1"/>
</dbReference>
<evidence type="ECO:0000259" key="7">
    <source>
        <dbReference type="Pfam" id="PF04055"/>
    </source>
</evidence>
<dbReference type="InterPro" id="IPR000385">
    <property type="entry name" value="MoaA_NifB_PqqE_Fe-S-bd_CS"/>
</dbReference>
<evidence type="ECO:0000256" key="3">
    <source>
        <dbReference type="ARBA" id="ARBA00022691"/>
    </source>
</evidence>
<dbReference type="RefSeq" id="WP_011384690.1">
    <property type="nucleotide sequence ID" value="NC_007626.1"/>
</dbReference>
<accession>Q2W4X9</accession>
<name>Q2W4X9_PARM1</name>
<dbReference type="SFLD" id="SFLDG01067">
    <property type="entry name" value="SPASM/twitch_domain_containing"/>
    <property type="match status" value="1"/>
</dbReference>
<dbReference type="EMBL" id="AP007255">
    <property type="protein sequence ID" value="BAE51096.1"/>
    <property type="molecule type" value="Genomic_DNA"/>
</dbReference>
<feature type="domain" description="Radical SAM core" evidence="7">
    <location>
        <begin position="164"/>
        <end position="299"/>
    </location>
</feature>
<evidence type="ECO:0000256" key="5">
    <source>
        <dbReference type="ARBA" id="ARBA00023004"/>
    </source>
</evidence>
<evidence type="ECO:0000256" key="6">
    <source>
        <dbReference type="ARBA" id="ARBA00023014"/>
    </source>
</evidence>
<dbReference type="PANTHER" id="PTHR11228">
    <property type="entry name" value="RADICAL SAM DOMAIN PROTEIN"/>
    <property type="match status" value="1"/>
</dbReference>
<keyword evidence="4" id="KW-0479">Metal-binding</keyword>
<dbReference type="InterPro" id="IPR007197">
    <property type="entry name" value="rSAM"/>
</dbReference>
<dbReference type="KEGG" id="mag:amb2292"/>
<comment type="cofactor">
    <cofactor evidence="1">
        <name>[4Fe-4S] cluster</name>
        <dbReference type="ChEBI" id="CHEBI:49883"/>
    </cofactor>
</comment>
<feature type="domain" description="4Fe4S-binding SPASM" evidence="8">
    <location>
        <begin position="370"/>
        <end position="438"/>
    </location>
</feature>
<dbReference type="CDD" id="cd01335">
    <property type="entry name" value="Radical_SAM"/>
    <property type="match status" value="1"/>
</dbReference>
<evidence type="ECO:0000313" key="10">
    <source>
        <dbReference type="Proteomes" id="UP000007058"/>
    </source>
</evidence>
<evidence type="ECO:0000313" key="9">
    <source>
        <dbReference type="EMBL" id="BAE51096.1"/>
    </source>
</evidence>
<dbReference type="SUPFAM" id="SSF48452">
    <property type="entry name" value="TPR-like"/>
    <property type="match status" value="1"/>
</dbReference>
<dbReference type="Proteomes" id="UP000007058">
    <property type="component" value="Chromosome"/>
</dbReference>
<evidence type="ECO:0000256" key="2">
    <source>
        <dbReference type="ARBA" id="ARBA00022485"/>
    </source>
</evidence>
<dbReference type="InterPro" id="IPR050377">
    <property type="entry name" value="Radical_SAM_PqqE_MftC-like"/>
</dbReference>
<proteinExistence type="predicted"/>
<dbReference type="Gene3D" id="3.20.20.70">
    <property type="entry name" value="Aldolase class I"/>
    <property type="match status" value="1"/>
</dbReference>
<keyword evidence="2" id="KW-0004">4Fe-4S</keyword>
<dbReference type="PANTHER" id="PTHR11228:SF34">
    <property type="entry name" value="TUNGSTEN-CONTAINING ALDEHYDE FERREDOXIN OXIDOREDUCTASE COFACTOR MODIFYING PROTEIN"/>
    <property type="match status" value="1"/>
</dbReference>
<dbReference type="HOGENOM" id="CLU_626713_0_0_5"/>